<evidence type="ECO:0000313" key="1">
    <source>
        <dbReference type="EMBL" id="MCT2041944.1"/>
    </source>
</evidence>
<sequence length="136" mass="15386">MTRIAAMPSRRAAASIAATERAATLPNPEPLAGNLGRSIIEVLAGVRDIDNLARWLSDEVYRHLLARTQYESRARRARRLVIRRPNVRHLGTRVQQLTPGIAECVVLLDMGTRVRAVALRLEWQSDRWRATSFHVL</sequence>
<organism evidence="1 2">
    <name type="scientific">Pseudoclavibacter albus</name>
    <dbReference type="NCBI Taxonomy" id="272241"/>
    <lineage>
        <taxon>Bacteria</taxon>
        <taxon>Bacillati</taxon>
        <taxon>Actinomycetota</taxon>
        <taxon>Actinomycetes</taxon>
        <taxon>Micrococcales</taxon>
        <taxon>Microbacteriaceae</taxon>
        <taxon>Pseudoclavibacter</taxon>
    </lineage>
</organism>
<comment type="caution">
    <text evidence="1">The sequence shown here is derived from an EMBL/GenBank/DDBJ whole genome shotgun (WGS) entry which is preliminary data.</text>
</comment>
<name>A0ABT2HUF8_9MICO</name>
<protein>
    <submittedName>
        <fullName evidence="1">Rv3235 family protein</fullName>
    </submittedName>
</protein>
<dbReference type="InterPro" id="IPR045596">
    <property type="entry name" value="DUF6459"/>
</dbReference>
<dbReference type="EMBL" id="JALXSQ010000002">
    <property type="protein sequence ID" value="MCT2041944.1"/>
    <property type="molecule type" value="Genomic_DNA"/>
</dbReference>
<dbReference type="Pfam" id="PF20060">
    <property type="entry name" value="DUF6459"/>
    <property type="match status" value="1"/>
</dbReference>
<dbReference type="Proteomes" id="UP001525379">
    <property type="component" value="Unassembled WGS sequence"/>
</dbReference>
<evidence type="ECO:0000313" key="2">
    <source>
        <dbReference type="Proteomes" id="UP001525379"/>
    </source>
</evidence>
<gene>
    <name evidence="1" type="ORF">M3D15_01105</name>
</gene>
<keyword evidence="2" id="KW-1185">Reference proteome</keyword>
<reference evidence="1 2" key="1">
    <citation type="submission" date="2022-04" db="EMBL/GenBank/DDBJ databases">
        <title>Human microbiome associated bacterial genomes.</title>
        <authorList>
            <person name="Sandstrom S."/>
            <person name="Salamzade R."/>
            <person name="Kalan L.R."/>
        </authorList>
    </citation>
    <scope>NUCLEOTIDE SEQUENCE [LARGE SCALE GENOMIC DNA]</scope>
    <source>
        <strain evidence="2">p3-SID1799</strain>
    </source>
</reference>
<proteinExistence type="predicted"/>
<dbReference type="RefSeq" id="WP_260103679.1">
    <property type="nucleotide sequence ID" value="NZ_JALXSQ010000002.1"/>
</dbReference>
<accession>A0ABT2HUF8</accession>